<evidence type="ECO:0000313" key="3">
    <source>
        <dbReference type="Proteomes" id="UP000218209"/>
    </source>
</evidence>
<dbReference type="AlphaFoldDB" id="A0A1X6NKK6"/>
<dbReference type="EMBL" id="KV919756">
    <property type="protein sequence ID" value="OSX69134.1"/>
    <property type="molecule type" value="Genomic_DNA"/>
</dbReference>
<evidence type="ECO:0000256" key="1">
    <source>
        <dbReference type="SAM" id="SignalP"/>
    </source>
</evidence>
<keyword evidence="1" id="KW-0732">Signal</keyword>
<keyword evidence="3" id="KW-1185">Reference proteome</keyword>
<reference evidence="2 3" key="1">
    <citation type="submission" date="2017-03" db="EMBL/GenBank/DDBJ databases">
        <title>WGS assembly of Porphyra umbilicalis.</title>
        <authorList>
            <person name="Brawley S.H."/>
            <person name="Blouin N.A."/>
            <person name="Ficko-Blean E."/>
            <person name="Wheeler G.L."/>
            <person name="Lohr M."/>
            <person name="Goodson H.V."/>
            <person name="Jenkins J.W."/>
            <person name="Blaby-Haas C.E."/>
            <person name="Helliwell K.E."/>
            <person name="Chan C."/>
            <person name="Marriage T."/>
            <person name="Bhattacharya D."/>
            <person name="Klein A.S."/>
            <person name="Badis Y."/>
            <person name="Brodie J."/>
            <person name="Cao Y."/>
            <person name="Collen J."/>
            <person name="Dittami S.M."/>
            <person name="Gachon C.M."/>
            <person name="Green B.R."/>
            <person name="Karpowicz S."/>
            <person name="Kim J.W."/>
            <person name="Kudahl U."/>
            <person name="Lin S."/>
            <person name="Michel G."/>
            <person name="Mittag M."/>
            <person name="Olson B.J."/>
            <person name="Pangilinan J."/>
            <person name="Peng Y."/>
            <person name="Qiu H."/>
            <person name="Shu S."/>
            <person name="Singer J.T."/>
            <person name="Smith A.G."/>
            <person name="Sprecher B.N."/>
            <person name="Wagner V."/>
            <person name="Wang W."/>
            <person name="Wang Z.-Y."/>
            <person name="Yan J."/>
            <person name="Yarish C."/>
            <person name="Zoeuner-Riek S."/>
            <person name="Zhuang Y."/>
            <person name="Zou Y."/>
            <person name="Lindquist E.A."/>
            <person name="Grimwood J."/>
            <person name="Barry K."/>
            <person name="Rokhsar D.S."/>
            <person name="Schmutz J."/>
            <person name="Stiller J.W."/>
            <person name="Grossman A.R."/>
            <person name="Prochnik S.E."/>
        </authorList>
    </citation>
    <scope>NUCLEOTIDE SEQUENCE [LARGE SCALE GENOMIC DNA]</scope>
    <source>
        <strain evidence="2">4086291</strain>
    </source>
</reference>
<evidence type="ECO:0000313" key="2">
    <source>
        <dbReference type="EMBL" id="OSX69134.1"/>
    </source>
</evidence>
<sequence>MGAWRCGLVAVAVAAAAVASFVGADAQVSRGILEIDTRGAVDVPRKSALVTVRIQTQGIPPLHVQRGEAAYNEIKVILRKLGVSDADVRDTSVNIGKACSYRCSELKKREYSYRANLDVLLPTIDAAVAFLGQLKARPAGEVSVGNIRFPLIDAEALVRTAQQLSIDALEAQASAMTSAMGGRLGDIVALRSRDNKDSLLRADRNSYRNNFDRTLDVYTTGRIEMFHNFS</sequence>
<feature type="chain" id="PRO_5012123388" description="SIMPL domain-containing protein" evidence="1">
    <location>
        <begin position="27"/>
        <end position="230"/>
    </location>
</feature>
<evidence type="ECO:0008006" key="4">
    <source>
        <dbReference type="Google" id="ProtNLM"/>
    </source>
</evidence>
<dbReference type="Proteomes" id="UP000218209">
    <property type="component" value="Unassembled WGS sequence"/>
</dbReference>
<protein>
    <recommendedName>
        <fullName evidence="4">SIMPL domain-containing protein</fullName>
    </recommendedName>
</protein>
<accession>A0A1X6NKK6</accession>
<feature type="signal peptide" evidence="1">
    <location>
        <begin position="1"/>
        <end position="26"/>
    </location>
</feature>
<proteinExistence type="predicted"/>
<dbReference type="Pfam" id="PF04402">
    <property type="entry name" value="SIMPL"/>
    <property type="match status" value="1"/>
</dbReference>
<organism evidence="2 3">
    <name type="scientific">Porphyra umbilicalis</name>
    <name type="common">Purple laver</name>
    <name type="synonym">Red alga</name>
    <dbReference type="NCBI Taxonomy" id="2786"/>
    <lineage>
        <taxon>Eukaryota</taxon>
        <taxon>Rhodophyta</taxon>
        <taxon>Bangiophyceae</taxon>
        <taxon>Bangiales</taxon>
        <taxon>Bangiaceae</taxon>
        <taxon>Porphyra</taxon>
    </lineage>
</organism>
<gene>
    <name evidence="2" type="ORF">BU14_1816s0001</name>
</gene>
<name>A0A1X6NKK6_PORUM</name>
<dbReference type="InterPro" id="IPR007497">
    <property type="entry name" value="SIMPL/DUF541"/>
</dbReference>